<dbReference type="InterPro" id="IPR027017">
    <property type="entry name" value="P60_peptidase_YkfC"/>
</dbReference>
<name>A0A1H7WGI4_9BACT</name>
<keyword evidence="10" id="KW-1185">Reference proteome</keyword>
<dbReference type="Pfam" id="PF00877">
    <property type="entry name" value="NLPC_P60"/>
    <property type="match status" value="1"/>
</dbReference>
<dbReference type="Pfam" id="PF12914">
    <property type="entry name" value="SH3_7"/>
    <property type="match status" value="1"/>
</dbReference>
<dbReference type="STRING" id="43775.SAMN04489760_106150"/>
<reference evidence="9 10" key="1">
    <citation type="submission" date="2016-10" db="EMBL/GenBank/DDBJ databases">
        <authorList>
            <person name="de Groot N.N."/>
        </authorList>
    </citation>
    <scope>NUCLEOTIDE SEQUENCE [LARGE SCALE GENOMIC DNA]</scope>
    <source>
        <strain evidence="9 10">DSM 8423</strain>
    </source>
</reference>
<evidence type="ECO:0000313" key="9">
    <source>
        <dbReference type="EMBL" id="SEM20613.1"/>
    </source>
</evidence>
<dbReference type="GO" id="GO:0008234">
    <property type="term" value="F:cysteine-type peptidase activity"/>
    <property type="evidence" value="ECO:0007669"/>
    <property type="project" value="UniProtKB-KW"/>
</dbReference>
<dbReference type="InterPro" id="IPR039439">
    <property type="entry name" value="SH3b1_dom"/>
</dbReference>
<dbReference type="InterPro" id="IPR000064">
    <property type="entry name" value="NLP_P60_dom"/>
</dbReference>
<evidence type="ECO:0000256" key="4">
    <source>
        <dbReference type="ARBA" id="ARBA00022807"/>
    </source>
</evidence>
<evidence type="ECO:0000256" key="3">
    <source>
        <dbReference type="ARBA" id="ARBA00022801"/>
    </source>
</evidence>
<sequence>MVALFKKILKLRKKLRSAKIGNKRLPMKIKICLLVGILAILILSGYGHSQDRIKDISTLKQDHAFYLSGKAADSAIVDDEIQKAFNESYTRRYFSVWHQDRPRCSREDVLWDFNKYGENPGYGENQRRHERSWVEALKQNASLDRYPNRGIRGIALVNTDLRALPTSRPCFEGLDSDSGYPFDRLQISAITANSPVYVSHVSQDKAWVHVETSTYFGWVNARDIAFVEESFARSWQNGRYAVLIRDRIPIYNEKGRFCFKAPLGAQFPLLREEGEFLDVMIAVADENRQAVLSVARLARENAVPRPFKMTRANLARVANELINQPYGWGGLHQNRDCSSMLMDFFAPFGIWLPRNSKQQAHEAGRFIDLGNLSPEEKEAAILSYGIPYATLIWRKGHIMLYMGSYEGKALIFHNMWGVTTQDPRGRKGRKVVGRSVITTLRPGIESCNGRAPGCDPLQSVLGMTLLLPNAPMPPEPASPSQVSNP</sequence>
<dbReference type="InterPro" id="IPR026864">
    <property type="entry name" value="SH3b2-type_SH3"/>
</dbReference>
<evidence type="ECO:0000259" key="7">
    <source>
        <dbReference type="Pfam" id="PF12913"/>
    </source>
</evidence>
<dbReference type="InterPro" id="IPR025606">
    <property type="entry name" value="NLPC/P60_N_dom"/>
</dbReference>
<evidence type="ECO:0000313" key="10">
    <source>
        <dbReference type="Proteomes" id="UP000198744"/>
    </source>
</evidence>
<dbReference type="InterPro" id="IPR038765">
    <property type="entry name" value="Papain-like_cys_pep_sf"/>
</dbReference>
<evidence type="ECO:0000256" key="2">
    <source>
        <dbReference type="ARBA" id="ARBA00022670"/>
    </source>
</evidence>
<keyword evidence="2" id="KW-0645">Protease</keyword>
<evidence type="ECO:0000259" key="8">
    <source>
        <dbReference type="Pfam" id="PF12914"/>
    </source>
</evidence>
<keyword evidence="4" id="KW-0788">Thiol protease</keyword>
<evidence type="ECO:0000259" key="5">
    <source>
        <dbReference type="Pfam" id="PF00877"/>
    </source>
</evidence>
<gene>
    <name evidence="9" type="ORF">SAMN04489760_106150</name>
</gene>
<dbReference type="Proteomes" id="UP000198744">
    <property type="component" value="Unassembled WGS sequence"/>
</dbReference>
<dbReference type="PIRSF" id="PIRSF019015">
    <property type="entry name" value="P60_peptidase_YkfC"/>
    <property type="match status" value="1"/>
</dbReference>
<proteinExistence type="inferred from homology"/>
<feature type="domain" description="SH3b2-type SH3" evidence="8">
    <location>
        <begin position="229"/>
        <end position="272"/>
    </location>
</feature>
<protein>
    <submittedName>
        <fullName evidence="9">NlpC/P60 family protein</fullName>
    </submittedName>
</protein>
<accession>A0A1H7WGI4</accession>
<feature type="domain" description="SH3b1" evidence="7">
    <location>
        <begin position="175"/>
        <end position="219"/>
    </location>
</feature>
<dbReference type="EMBL" id="FOBS01000006">
    <property type="protein sequence ID" value="SEM20613.1"/>
    <property type="molecule type" value="Genomic_DNA"/>
</dbReference>
<evidence type="ECO:0000259" key="6">
    <source>
        <dbReference type="Pfam" id="PF12912"/>
    </source>
</evidence>
<dbReference type="Gene3D" id="3.90.1720.10">
    <property type="entry name" value="endopeptidase domain like (from Nostoc punctiforme)"/>
    <property type="match status" value="1"/>
</dbReference>
<dbReference type="Pfam" id="PF12912">
    <property type="entry name" value="N_NLPC_P60"/>
    <property type="match status" value="1"/>
</dbReference>
<feature type="domain" description="NLPC/P60 N-terminal" evidence="6">
    <location>
        <begin position="52"/>
        <end position="146"/>
    </location>
</feature>
<keyword evidence="3" id="KW-0378">Hydrolase</keyword>
<dbReference type="OrthoDB" id="9799970at2"/>
<dbReference type="Pfam" id="PF12913">
    <property type="entry name" value="SH3_6"/>
    <property type="match status" value="1"/>
</dbReference>
<dbReference type="SUPFAM" id="SSF54001">
    <property type="entry name" value="Cysteine proteinases"/>
    <property type="match status" value="1"/>
</dbReference>
<comment type="similarity">
    <text evidence="1">Belongs to the peptidase C40 family.</text>
</comment>
<evidence type="ECO:0000256" key="1">
    <source>
        <dbReference type="ARBA" id="ARBA00007074"/>
    </source>
</evidence>
<feature type="domain" description="NlpC/P60" evidence="5">
    <location>
        <begin position="324"/>
        <end position="402"/>
    </location>
</feature>
<dbReference type="AlphaFoldDB" id="A0A1H7WGI4"/>
<organism evidence="9 10">
    <name type="scientific">Syntrophus gentianae</name>
    <dbReference type="NCBI Taxonomy" id="43775"/>
    <lineage>
        <taxon>Bacteria</taxon>
        <taxon>Pseudomonadati</taxon>
        <taxon>Thermodesulfobacteriota</taxon>
        <taxon>Syntrophia</taxon>
        <taxon>Syntrophales</taxon>
        <taxon>Syntrophaceae</taxon>
        <taxon>Syntrophus</taxon>
    </lineage>
</organism>
<dbReference type="GO" id="GO:0006508">
    <property type="term" value="P:proteolysis"/>
    <property type="evidence" value="ECO:0007669"/>
    <property type="project" value="UniProtKB-KW"/>
</dbReference>